<dbReference type="PANTHER" id="PTHR31635">
    <property type="entry name" value="REVERSE TRANSCRIPTASE DOMAIN-CONTAINING PROTEIN-RELATED"/>
    <property type="match status" value="1"/>
</dbReference>
<comment type="caution">
    <text evidence="1">The sequence shown here is derived from an EMBL/GenBank/DDBJ whole genome shotgun (WGS) entry which is preliminary data.</text>
</comment>
<dbReference type="PANTHER" id="PTHR31635:SF196">
    <property type="entry name" value="REVERSE TRANSCRIPTASE DOMAIN-CONTAINING PROTEIN-RELATED"/>
    <property type="match status" value="1"/>
</dbReference>
<protein>
    <submittedName>
        <fullName evidence="1">Uncharacterized protein</fullName>
    </submittedName>
</protein>
<evidence type="ECO:0000313" key="1">
    <source>
        <dbReference type="EMBL" id="KAJ1216838.1"/>
    </source>
</evidence>
<dbReference type="EMBL" id="JANPWB010000001">
    <property type="protein sequence ID" value="KAJ1216838.1"/>
    <property type="molecule type" value="Genomic_DNA"/>
</dbReference>
<dbReference type="AlphaFoldDB" id="A0AAV7WUM5"/>
<proteinExistence type="predicted"/>
<sequence length="244" mass="27906">MGALRSLRIRLSLLEKEIVTLEWEHQNSADTSLLGLIKVKIEEFQETAQAEFQHLGKYVLARSYGEGECPCATFATLLRPQREIDVIPELQDEQGQTLYDPEQVADRLRDHYADLYTSKFMHDDSLTADYLEHIAMPWLTNTYRKHLMAPLQPAEIHKALKYMQSGKAPGPDSLRVAFYKAYKDLLIQHLVTLLEEMADTCIMPDSMCEAIIITLLKPGKSPTQCASYFTIEFRNEALCQSFSQ</sequence>
<organism evidence="1 2">
    <name type="scientific">Pleurodeles waltl</name>
    <name type="common">Iberian ribbed newt</name>
    <dbReference type="NCBI Taxonomy" id="8319"/>
    <lineage>
        <taxon>Eukaryota</taxon>
        <taxon>Metazoa</taxon>
        <taxon>Chordata</taxon>
        <taxon>Craniata</taxon>
        <taxon>Vertebrata</taxon>
        <taxon>Euteleostomi</taxon>
        <taxon>Amphibia</taxon>
        <taxon>Batrachia</taxon>
        <taxon>Caudata</taxon>
        <taxon>Salamandroidea</taxon>
        <taxon>Salamandridae</taxon>
        <taxon>Pleurodelinae</taxon>
        <taxon>Pleurodeles</taxon>
    </lineage>
</organism>
<keyword evidence="2" id="KW-1185">Reference proteome</keyword>
<evidence type="ECO:0000313" key="2">
    <source>
        <dbReference type="Proteomes" id="UP001066276"/>
    </source>
</evidence>
<gene>
    <name evidence="1" type="ORF">NDU88_004437</name>
</gene>
<reference evidence="1" key="1">
    <citation type="journal article" date="2022" name="bioRxiv">
        <title>Sequencing and chromosome-scale assembly of the giantPleurodeles waltlgenome.</title>
        <authorList>
            <person name="Brown T."/>
            <person name="Elewa A."/>
            <person name="Iarovenko S."/>
            <person name="Subramanian E."/>
            <person name="Araus A.J."/>
            <person name="Petzold A."/>
            <person name="Susuki M."/>
            <person name="Suzuki K.-i.T."/>
            <person name="Hayashi T."/>
            <person name="Toyoda A."/>
            <person name="Oliveira C."/>
            <person name="Osipova E."/>
            <person name="Leigh N.D."/>
            <person name="Simon A."/>
            <person name="Yun M.H."/>
        </authorList>
    </citation>
    <scope>NUCLEOTIDE SEQUENCE</scope>
    <source>
        <strain evidence="1">20211129_DDA</strain>
        <tissue evidence="1">Liver</tissue>
    </source>
</reference>
<dbReference type="Proteomes" id="UP001066276">
    <property type="component" value="Chromosome 1_1"/>
</dbReference>
<name>A0AAV7WUM5_PLEWA</name>
<accession>A0AAV7WUM5</accession>